<dbReference type="RefSeq" id="WP_069851351.1">
    <property type="nucleotide sequence ID" value="NZ_CP014859.1"/>
</dbReference>
<feature type="region of interest" description="Disordered" evidence="1">
    <location>
        <begin position="118"/>
        <end position="142"/>
    </location>
</feature>
<proteinExistence type="predicted"/>
<dbReference type="KEGG" id="ahm:TL08_20870"/>
<organism evidence="2 3">
    <name type="scientific">Actinoalloteichus hymeniacidonis</name>
    <dbReference type="NCBI Taxonomy" id="340345"/>
    <lineage>
        <taxon>Bacteria</taxon>
        <taxon>Bacillati</taxon>
        <taxon>Actinomycetota</taxon>
        <taxon>Actinomycetes</taxon>
        <taxon>Pseudonocardiales</taxon>
        <taxon>Pseudonocardiaceae</taxon>
        <taxon>Actinoalloteichus</taxon>
    </lineage>
</organism>
<protein>
    <submittedName>
        <fullName evidence="2">Uncharacterized protein</fullName>
    </submittedName>
</protein>
<evidence type="ECO:0000313" key="2">
    <source>
        <dbReference type="EMBL" id="AOS64965.1"/>
    </source>
</evidence>
<keyword evidence="3" id="KW-1185">Reference proteome</keyword>
<reference evidence="3" key="1">
    <citation type="submission" date="2016-03" db="EMBL/GenBank/DDBJ databases">
        <title>Complete genome sequence of the type strain Actinoalloteichus hymeniacidonis DSM 45092.</title>
        <authorList>
            <person name="Schaffert L."/>
            <person name="Albersmeier A."/>
            <person name="Winkler A."/>
            <person name="Kalinowski J."/>
            <person name="Zotchev S."/>
            <person name="Ruckert C."/>
        </authorList>
    </citation>
    <scope>NUCLEOTIDE SEQUENCE [LARGE SCALE GENOMIC DNA]</scope>
    <source>
        <strain evidence="3">HPA177(T) (DSM 45092(T))</strain>
    </source>
</reference>
<evidence type="ECO:0000256" key="1">
    <source>
        <dbReference type="SAM" id="MobiDB-lite"/>
    </source>
</evidence>
<feature type="region of interest" description="Disordered" evidence="1">
    <location>
        <begin position="189"/>
        <end position="220"/>
    </location>
</feature>
<name>A0AAC9N027_9PSEU</name>
<accession>A0AAC9N027</accession>
<sequence length="220" mass="24473">MSDELYRRTEKKLAEFDLTPQDFEDAIWAGINARRAVPPSAVETSKGYADWTHRHGTLRETLLGRGWSLLDHHGAPFSRHPKVPMALGVLQGDAGTGDRNAPLTSRYDSGTRTAELTLENDNPGPSQFALFDPATGDSSTPTAPIPGLKVWFLVTWWNDIEHQVRAEFSQPKPIDGARKITDWAERFPLPPLDFRPNAGPSIRPGDPADPDELDFEIPLR</sequence>
<feature type="compositionally biased region" description="Acidic residues" evidence="1">
    <location>
        <begin position="208"/>
        <end position="220"/>
    </location>
</feature>
<dbReference type="AlphaFoldDB" id="A0AAC9N027"/>
<dbReference type="Proteomes" id="UP000095210">
    <property type="component" value="Chromosome"/>
</dbReference>
<dbReference type="EMBL" id="CP014859">
    <property type="protein sequence ID" value="AOS64965.1"/>
    <property type="molecule type" value="Genomic_DNA"/>
</dbReference>
<evidence type="ECO:0000313" key="3">
    <source>
        <dbReference type="Proteomes" id="UP000095210"/>
    </source>
</evidence>
<gene>
    <name evidence="2" type="ORF">TL08_20870</name>
</gene>